<keyword evidence="3 8" id="KW-0547">Nucleotide-binding</keyword>
<dbReference type="CDD" id="cd00859">
    <property type="entry name" value="HisRS_anticodon"/>
    <property type="match status" value="1"/>
</dbReference>
<dbReference type="InterPro" id="IPR006195">
    <property type="entry name" value="aa-tRNA-synth_II"/>
</dbReference>
<feature type="binding site" evidence="9">
    <location>
        <position position="128"/>
    </location>
    <ligand>
        <name>L-histidine</name>
        <dbReference type="ChEBI" id="CHEBI:57595"/>
    </ligand>
</feature>
<dbReference type="InterPro" id="IPR033656">
    <property type="entry name" value="HisRS_anticodon"/>
</dbReference>
<dbReference type="InterPro" id="IPR036621">
    <property type="entry name" value="Anticodon-bd_dom_sf"/>
</dbReference>
<feature type="binding site" evidence="9">
    <location>
        <begin position="257"/>
        <end position="258"/>
    </location>
    <ligand>
        <name>L-histidine</name>
        <dbReference type="ChEBI" id="CHEBI:57595"/>
    </ligand>
</feature>
<dbReference type="NCBIfam" id="TIGR00442">
    <property type="entry name" value="hisS"/>
    <property type="match status" value="1"/>
</dbReference>
<keyword evidence="6 8" id="KW-0030">Aminoacyl-tRNA synthetase</keyword>
<evidence type="ECO:0000256" key="8">
    <source>
        <dbReference type="HAMAP-Rule" id="MF_00127"/>
    </source>
</evidence>
<dbReference type="CDD" id="cd00773">
    <property type="entry name" value="HisRS-like_core"/>
    <property type="match status" value="1"/>
</dbReference>
<evidence type="ECO:0000259" key="10">
    <source>
        <dbReference type="PROSITE" id="PS50862"/>
    </source>
</evidence>
<dbReference type="InterPro" id="IPR004516">
    <property type="entry name" value="HisRS/HisZ"/>
</dbReference>
<keyword evidence="8" id="KW-0963">Cytoplasm</keyword>
<dbReference type="AlphaFoldDB" id="A0A7V3VSU7"/>
<feature type="domain" description="Aminoacyl-transfer RNA synthetases class-II family profile" evidence="10">
    <location>
        <begin position="16"/>
        <end position="323"/>
    </location>
</feature>
<dbReference type="PIRSF" id="PIRSF001549">
    <property type="entry name" value="His-tRNA_synth"/>
    <property type="match status" value="1"/>
</dbReference>
<evidence type="ECO:0000256" key="3">
    <source>
        <dbReference type="ARBA" id="ARBA00022741"/>
    </source>
</evidence>
<dbReference type="GO" id="GO:0004821">
    <property type="term" value="F:histidine-tRNA ligase activity"/>
    <property type="evidence" value="ECO:0007669"/>
    <property type="project" value="UniProtKB-UniRule"/>
</dbReference>
<evidence type="ECO:0000256" key="9">
    <source>
        <dbReference type="PIRSR" id="PIRSR001549-1"/>
    </source>
</evidence>
<comment type="subcellular location">
    <subcellularLocation>
        <location evidence="8">Cytoplasm</location>
    </subcellularLocation>
</comment>
<dbReference type="GO" id="GO:0006427">
    <property type="term" value="P:histidyl-tRNA aminoacylation"/>
    <property type="evidence" value="ECO:0007669"/>
    <property type="project" value="UniProtKB-UniRule"/>
</dbReference>
<dbReference type="SUPFAM" id="SSF55681">
    <property type="entry name" value="Class II aaRS and biotin synthetases"/>
    <property type="match status" value="1"/>
</dbReference>
<evidence type="ECO:0000256" key="5">
    <source>
        <dbReference type="ARBA" id="ARBA00022917"/>
    </source>
</evidence>
<feature type="binding site" evidence="9">
    <location>
        <begin position="79"/>
        <end position="81"/>
    </location>
    <ligand>
        <name>L-histidine</name>
        <dbReference type="ChEBI" id="CHEBI:57595"/>
    </ligand>
</feature>
<dbReference type="EMBL" id="DTPE01000207">
    <property type="protein sequence ID" value="HGE75512.1"/>
    <property type="molecule type" value="Genomic_DNA"/>
</dbReference>
<name>A0A7V3VSU7_9BACT</name>
<feature type="binding site" evidence="9">
    <location>
        <position position="110"/>
    </location>
    <ligand>
        <name>L-histidine</name>
        <dbReference type="ChEBI" id="CHEBI:57595"/>
    </ligand>
</feature>
<keyword evidence="4 8" id="KW-0067">ATP-binding</keyword>
<comment type="subunit">
    <text evidence="8">Homodimer.</text>
</comment>
<dbReference type="InterPro" id="IPR015807">
    <property type="entry name" value="His-tRNA-ligase"/>
</dbReference>
<evidence type="ECO:0000256" key="4">
    <source>
        <dbReference type="ARBA" id="ARBA00022840"/>
    </source>
</evidence>
<sequence length="414" mass="47054">MISRIKGTNDIIEDSKIWEWLEENLKKFAINNDFNEIRTPIFEATELFSRSVGDETDIVQKEMYTFEDKGGRSITLRPEGTAPVMRAFIENALGSKGLPQKLFYLGPMFRYERPQAGRLRQFHQFGMELIGAPLPIADAFTILVAVQLLKNIGLDGFKLKINSTGDENCRPKYVEALKDYYKPLLNDLCDDCKVRYDKNIFRLLDCKKDAKYAESAPKITDYLCENCKAHFDEVKVYLDGLGIEYEVDPTIVRGLDYYTRTVFEFKYPSLGAQDAIGGGGRYDKLIEELGGTRTPSIGFAFGLERLIIALDQEHKLPESKGIDLYIISIGEVQKVEALKMAKELSKYFIVDTDLMGRNVKSQFSSASKANARFTLVIGEEEMSSGLYTLKDMKDGTQMKCKFSEIMEKIGENRE</sequence>
<evidence type="ECO:0000256" key="7">
    <source>
        <dbReference type="ARBA" id="ARBA00047639"/>
    </source>
</evidence>
<dbReference type="PROSITE" id="PS50862">
    <property type="entry name" value="AA_TRNA_LIGASE_II"/>
    <property type="match status" value="1"/>
</dbReference>
<evidence type="ECO:0000256" key="1">
    <source>
        <dbReference type="ARBA" id="ARBA00008226"/>
    </source>
</evidence>
<feature type="binding site" evidence="9">
    <location>
        <position position="253"/>
    </location>
    <ligand>
        <name>L-histidine</name>
        <dbReference type="ChEBI" id="CHEBI:57595"/>
    </ligand>
</feature>
<evidence type="ECO:0000313" key="11">
    <source>
        <dbReference type="EMBL" id="HGE75512.1"/>
    </source>
</evidence>
<comment type="similarity">
    <text evidence="1 8">Belongs to the class-II aminoacyl-tRNA synthetase family.</text>
</comment>
<protein>
    <recommendedName>
        <fullName evidence="8">Histidine--tRNA ligase</fullName>
        <ecNumber evidence="8">6.1.1.21</ecNumber>
    </recommendedName>
    <alternativeName>
        <fullName evidence="8">Histidyl-tRNA synthetase</fullName>
        <shortName evidence="8">HisRS</shortName>
    </alternativeName>
</protein>
<dbReference type="EC" id="6.1.1.21" evidence="8"/>
<dbReference type="Pfam" id="PF13393">
    <property type="entry name" value="tRNA-synt_His"/>
    <property type="match status" value="1"/>
</dbReference>
<dbReference type="InterPro" id="IPR041715">
    <property type="entry name" value="HisRS-like_core"/>
</dbReference>
<dbReference type="GO" id="GO:0005737">
    <property type="term" value="C:cytoplasm"/>
    <property type="evidence" value="ECO:0007669"/>
    <property type="project" value="UniProtKB-SubCell"/>
</dbReference>
<dbReference type="PANTHER" id="PTHR43707:SF1">
    <property type="entry name" value="HISTIDINE--TRNA LIGASE, MITOCHONDRIAL-RELATED"/>
    <property type="match status" value="1"/>
</dbReference>
<dbReference type="Gene3D" id="3.40.50.800">
    <property type="entry name" value="Anticodon-binding domain"/>
    <property type="match status" value="1"/>
</dbReference>
<feature type="binding site" evidence="9">
    <location>
        <position position="124"/>
    </location>
    <ligand>
        <name>L-histidine</name>
        <dbReference type="ChEBI" id="CHEBI:57595"/>
    </ligand>
</feature>
<accession>A0A7V3VSU7</accession>
<keyword evidence="5 8" id="KW-0648">Protein biosynthesis</keyword>
<comment type="catalytic activity">
    <reaction evidence="7 8">
        <text>tRNA(His) + L-histidine + ATP = L-histidyl-tRNA(His) + AMP + diphosphate + H(+)</text>
        <dbReference type="Rhea" id="RHEA:17313"/>
        <dbReference type="Rhea" id="RHEA-COMP:9665"/>
        <dbReference type="Rhea" id="RHEA-COMP:9689"/>
        <dbReference type="ChEBI" id="CHEBI:15378"/>
        <dbReference type="ChEBI" id="CHEBI:30616"/>
        <dbReference type="ChEBI" id="CHEBI:33019"/>
        <dbReference type="ChEBI" id="CHEBI:57595"/>
        <dbReference type="ChEBI" id="CHEBI:78442"/>
        <dbReference type="ChEBI" id="CHEBI:78527"/>
        <dbReference type="ChEBI" id="CHEBI:456215"/>
        <dbReference type="EC" id="6.1.1.21"/>
    </reaction>
</comment>
<dbReference type="Pfam" id="PF03129">
    <property type="entry name" value="HGTP_anticodon"/>
    <property type="match status" value="1"/>
</dbReference>
<proteinExistence type="inferred from homology"/>
<dbReference type="GO" id="GO:0005524">
    <property type="term" value="F:ATP binding"/>
    <property type="evidence" value="ECO:0007669"/>
    <property type="project" value="UniProtKB-UniRule"/>
</dbReference>
<evidence type="ECO:0000256" key="2">
    <source>
        <dbReference type="ARBA" id="ARBA00022598"/>
    </source>
</evidence>
<dbReference type="Gene3D" id="3.30.930.10">
    <property type="entry name" value="Bira Bifunctional Protein, Domain 2"/>
    <property type="match status" value="1"/>
</dbReference>
<dbReference type="InterPro" id="IPR004154">
    <property type="entry name" value="Anticodon-bd"/>
</dbReference>
<keyword evidence="2 8" id="KW-0436">Ligase</keyword>
<evidence type="ECO:0000256" key="6">
    <source>
        <dbReference type="ARBA" id="ARBA00023146"/>
    </source>
</evidence>
<gene>
    <name evidence="8" type="primary">hisS</name>
    <name evidence="11" type="ORF">ENX73_05255</name>
</gene>
<reference evidence="11" key="1">
    <citation type="journal article" date="2020" name="mSystems">
        <title>Genome- and Community-Level Interaction Insights into Carbon Utilization and Element Cycling Functions of Hydrothermarchaeota in Hydrothermal Sediment.</title>
        <authorList>
            <person name="Zhou Z."/>
            <person name="Liu Y."/>
            <person name="Xu W."/>
            <person name="Pan J."/>
            <person name="Luo Z.H."/>
            <person name="Li M."/>
        </authorList>
    </citation>
    <scope>NUCLEOTIDE SEQUENCE [LARGE SCALE GENOMIC DNA]</scope>
    <source>
        <strain evidence="11">SpSt-966</strain>
    </source>
</reference>
<organism evidence="11">
    <name type="scientific">Mesoaciditoga lauensis</name>
    <dbReference type="NCBI Taxonomy" id="1495039"/>
    <lineage>
        <taxon>Bacteria</taxon>
        <taxon>Thermotogati</taxon>
        <taxon>Thermotogota</taxon>
        <taxon>Thermotogae</taxon>
        <taxon>Mesoaciditogales</taxon>
        <taxon>Mesoaciditogaceae</taxon>
        <taxon>Mesoaciditoga</taxon>
    </lineage>
</organism>
<dbReference type="SUPFAM" id="SSF52954">
    <property type="entry name" value="Class II aaRS ABD-related"/>
    <property type="match status" value="1"/>
</dbReference>
<dbReference type="PANTHER" id="PTHR43707">
    <property type="entry name" value="HISTIDYL-TRNA SYNTHETASE"/>
    <property type="match status" value="1"/>
</dbReference>
<dbReference type="HAMAP" id="MF_00127">
    <property type="entry name" value="His_tRNA_synth"/>
    <property type="match status" value="1"/>
</dbReference>
<comment type="caution">
    <text evidence="11">The sequence shown here is derived from an EMBL/GenBank/DDBJ whole genome shotgun (WGS) entry which is preliminary data.</text>
</comment>
<dbReference type="InterPro" id="IPR045864">
    <property type="entry name" value="aa-tRNA-synth_II/BPL/LPL"/>
</dbReference>